<reference evidence="1" key="1">
    <citation type="submission" date="2019-12" db="EMBL/GenBank/DDBJ databases">
        <title>Genome sequencing and annotation of Brassica cretica.</title>
        <authorList>
            <person name="Studholme D.J."/>
            <person name="Sarris P."/>
        </authorList>
    </citation>
    <scope>NUCLEOTIDE SEQUENCE</scope>
    <source>
        <strain evidence="1">PFS-109/04</strain>
        <tissue evidence="1">Leaf</tissue>
    </source>
</reference>
<proteinExistence type="predicted"/>
<organism evidence="1 2">
    <name type="scientific">Brassica cretica</name>
    <name type="common">Mustard</name>
    <dbReference type="NCBI Taxonomy" id="69181"/>
    <lineage>
        <taxon>Eukaryota</taxon>
        <taxon>Viridiplantae</taxon>
        <taxon>Streptophyta</taxon>
        <taxon>Embryophyta</taxon>
        <taxon>Tracheophyta</taxon>
        <taxon>Spermatophyta</taxon>
        <taxon>Magnoliopsida</taxon>
        <taxon>eudicotyledons</taxon>
        <taxon>Gunneridae</taxon>
        <taxon>Pentapetalae</taxon>
        <taxon>rosids</taxon>
        <taxon>malvids</taxon>
        <taxon>Brassicales</taxon>
        <taxon>Brassicaceae</taxon>
        <taxon>Brassiceae</taxon>
        <taxon>Brassica</taxon>
    </lineage>
</organism>
<gene>
    <name evidence="1" type="ORF">F2Q69_00015249</name>
</gene>
<evidence type="ECO:0000313" key="2">
    <source>
        <dbReference type="Proteomes" id="UP000712600"/>
    </source>
</evidence>
<name>A0A8S9QUC7_BRACR</name>
<accession>A0A8S9QUC7</accession>
<comment type="caution">
    <text evidence="1">The sequence shown here is derived from an EMBL/GenBank/DDBJ whole genome shotgun (WGS) entry which is preliminary data.</text>
</comment>
<sequence length="142" mass="16508">MRSYIKAVSVPLRSLQRRQQRSHFVVRQPRCLVRLQSGFKSKTKIIIDQRTKNPTLGKKEHYSRIKLRSGSDILTGAILLKLTAIALATVRSEGERYQERIRFLRRFFGCSLKKSNSPYSELILRISLVLSCNGKRLTVFWL</sequence>
<evidence type="ECO:0000313" key="1">
    <source>
        <dbReference type="EMBL" id="KAF3555337.1"/>
    </source>
</evidence>
<protein>
    <submittedName>
        <fullName evidence="1">Uncharacterized protein</fullName>
    </submittedName>
</protein>
<dbReference type="EMBL" id="QGKX02000996">
    <property type="protein sequence ID" value="KAF3555337.1"/>
    <property type="molecule type" value="Genomic_DNA"/>
</dbReference>
<dbReference type="Proteomes" id="UP000712600">
    <property type="component" value="Unassembled WGS sequence"/>
</dbReference>
<dbReference type="AlphaFoldDB" id="A0A8S9QUC7"/>